<comment type="caution">
    <text evidence="2">The sequence shown here is derived from an EMBL/GenBank/DDBJ whole genome shotgun (WGS) entry which is preliminary data.</text>
</comment>
<dbReference type="SUPFAM" id="SSF54506">
    <property type="entry name" value="Diaminopimelate epimerase-like"/>
    <property type="match status" value="1"/>
</dbReference>
<sequence>MNFTKMVRSLDIHVAGWPLRIITDFASLGVTETITARAERLWHAENSPVRWIQREPRGHAALRVGVVTASSRADAGLIVYDAEGPCRTDEWDALCASEALSEMGVFRRTDEIGWETAEGTIKVSAESEEFHCRTIRGVDHFNRQYNVLDSSVTDVPLRAANAAKLEQSMRNADGSSRKVLLAVDQKEENSFILAVAARDGKLLRAPEGGAVVAALAAIHGRNPILGVPLRFHGLSGGWVEGIVLGVEEINGARKLEWELRARARLIGSCEFVYDPSDPLGEGFLLR</sequence>
<evidence type="ECO:0000256" key="1">
    <source>
        <dbReference type="ARBA" id="ARBA00007529"/>
    </source>
</evidence>
<organism evidence="2 3">
    <name type="scientific">Cohnella endophytica</name>
    <dbReference type="NCBI Taxonomy" id="2419778"/>
    <lineage>
        <taxon>Bacteria</taxon>
        <taxon>Bacillati</taxon>
        <taxon>Bacillota</taxon>
        <taxon>Bacilli</taxon>
        <taxon>Bacillales</taxon>
        <taxon>Paenibacillaceae</taxon>
        <taxon>Cohnella</taxon>
    </lineage>
</organism>
<protein>
    <submittedName>
        <fullName evidence="2">Uncharacterized protein</fullName>
    </submittedName>
</protein>
<dbReference type="Proteomes" id="UP000282076">
    <property type="component" value="Unassembled WGS sequence"/>
</dbReference>
<evidence type="ECO:0000313" key="3">
    <source>
        <dbReference type="Proteomes" id="UP000282076"/>
    </source>
</evidence>
<dbReference type="OrthoDB" id="2905832at2"/>
<evidence type="ECO:0000313" key="2">
    <source>
        <dbReference type="EMBL" id="RKP54108.1"/>
    </source>
</evidence>
<dbReference type="AlphaFoldDB" id="A0A494XU60"/>
<dbReference type="PANTHER" id="PTHR33442">
    <property type="entry name" value="TRANS-3-HYDROXY-L-PROLINE DEHYDRATASE"/>
    <property type="match status" value="1"/>
</dbReference>
<gene>
    <name evidence="2" type="ORF">D7Z26_12035</name>
</gene>
<keyword evidence="3" id="KW-1185">Reference proteome</keyword>
<comment type="similarity">
    <text evidence="1">Belongs to the proline racemase family.</text>
</comment>
<dbReference type="EMBL" id="RBZM01000005">
    <property type="protein sequence ID" value="RKP54108.1"/>
    <property type="molecule type" value="Genomic_DNA"/>
</dbReference>
<dbReference type="Pfam" id="PF05544">
    <property type="entry name" value="Pro_racemase"/>
    <property type="match status" value="2"/>
</dbReference>
<reference evidence="2 3" key="1">
    <citation type="submission" date="2018-10" db="EMBL/GenBank/DDBJ databases">
        <title>Cohnella sp. M2MS4P-1, whole genome shotgun sequence.</title>
        <authorList>
            <person name="Tuo L."/>
        </authorList>
    </citation>
    <scope>NUCLEOTIDE SEQUENCE [LARGE SCALE GENOMIC DNA]</scope>
    <source>
        <strain evidence="2 3">M2MS4P-1</strain>
    </source>
</reference>
<proteinExistence type="inferred from homology"/>
<dbReference type="PANTHER" id="PTHR33442:SF1">
    <property type="entry name" value="TRANS-3-HYDROXY-L-PROLINE DEHYDRATASE"/>
    <property type="match status" value="1"/>
</dbReference>
<dbReference type="InterPro" id="IPR008794">
    <property type="entry name" value="Pro_racemase_fam"/>
</dbReference>
<accession>A0A494XU60</accession>
<dbReference type="Gene3D" id="3.10.310.10">
    <property type="entry name" value="Diaminopimelate Epimerase, Chain A, domain 1"/>
    <property type="match status" value="2"/>
</dbReference>
<dbReference type="RefSeq" id="WP_120977197.1">
    <property type="nucleotide sequence ID" value="NZ_RBZM01000005.1"/>
</dbReference>
<name>A0A494XU60_9BACL</name>